<accession>A0A6G0WBD2</accession>
<organism evidence="2 3">
    <name type="scientific">Aphanomyces euteiches</name>
    <dbReference type="NCBI Taxonomy" id="100861"/>
    <lineage>
        <taxon>Eukaryota</taxon>
        <taxon>Sar</taxon>
        <taxon>Stramenopiles</taxon>
        <taxon>Oomycota</taxon>
        <taxon>Saprolegniomycetes</taxon>
        <taxon>Saprolegniales</taxon>
        <taxon>Verrucalvaceae</taxon>
        <taxon>Aphanomyces</taxon>
    </lineage>
</organism>
<evidence type="ECO:0000259" key="1">
    <source>
        <dbReference type="Pfam" id="PF10551"/>
    </source>
</evidence>
<dbReference type="Pfam" id="PF10551">
    <property type="entry name" value="MULE"/>
    <property type="match status" value="1"/>
</dbReference>
<dbReference type="InterPro" id="IPR018289">
    <property type="entry name" value="MULE_transposase_dom"/>
</dbReference>
<evidence type="ECO:0000313" key="2">
    <source>
        <dbReference type="EMBL" id="KAF0723611.1"/>
    </source>
</evidence>
<dbReference type="EMBL" id="VJMJ01000300">
    <property type="protein sequence ID" value="KAF0723611.1"/>
    <property type="molecule type" value="Genomic_DNA"/>
</dbReference>
<feature type="domain" description="MULE transposase" evidence="1">
    <location>
        <begin position="65"/>
        <end position="165"/>
    </location>
</feature>
<reference evidence="2 3" key="1">
    <citation type="submission" date="2019-07" db="EMBL/GenBank/DDBJ databases">
        <title>Genomics analysis of Aphanomyces spp. identifies a new class of oomycete effector associated with host adaptation.</title>
        <authorList>
            <person name="Gaulin E."/>
        </authorList>
    </citation>
    <scope>NUCLEOTIDE SEQUENCE [LARGE SCALE GENOMIC DNA]</scope>
    <source>
        <strain evidence="2 3">ATCC 201684</strain>
    </source>
</reference>
<dbReference type="VEuPathDB" id="FungiDB:AeMF1_019147"/>
<dbReference type="PANTHER" id="PTHR33977">
    <property type="entry name" value="ZINC ION BINDING PROTEIN"/>
    <property type="match status" value="1"/>
</dbReference>
<sequence length="472" mass="53420">MASLLMEKRFTFDVEETKYFTFGYDIDNGYPHVGYGGESGPFMVGVTTKMLLHKMNRDPSTFIFHWDATYKISSKAFPVLICGISDVARQFHPVAFFLLSKESQNENTWAMNELQMIYDAVVGWPMKIKYTMADAAQAPLLSIQAFADELGVEKILMCFYHCVANVKKRLAGASITMKGLVYRHLYNMHYSRSEAEMRHHWAVAQDAWSRDAVLVQKGFVDYFSSGFATTNNPYETFNKHFKDVYTSRNVHGLCATLNIIGEVAEEYSTFKSPPFALQASPSYKLVRRSHRLMAFGLLEEVSTDERFEIPAGEVLVKSIVPTTAITSAYTFEYGFMEASREEAEAAIRAEAIPGSVESAQDVEIANAYYYNSTTNNTRREVVCSGNHQPWYGWRVCTTPGILRCECNYFYKHGHCCHLVFALSLKKRICTGILCLEAPLSERRRVDNQQACALVGAIEAELVARWLCSSMIV</sequence>
<proteinExistence type="predicted"/>
<gene>
    <name evidence="2" type="ORF">Ae201684_017515</name>
</gene>
<evidence type="ECO:0000313" key="3">
    <source>
        <dbReference type="Proteomes" id="UP000481153"/>
    </source>
</evidence>
<keyword evidence="3" id="KW-1185">Reference proteome</keyword>
<dbReference type="Proteomes" id="UP000481153">
    <property type="component" value="Unassembled WGS sequence"/>
</dbReference>
<dbReference type="PANTHER" id="PTHR33977:SF1">
    <property type="entry name" value="ZINC ION BINDING PROTEIN"/>
    <property type="match status" value="1"/>
</dbReference>
<name>A0A6G0WBD2_9STRA</name>
<comment type="caution">
    <text evidence="2">The sequence shown here is derived from an EMBL/GenBank/DDBJ whole genome shotgun (WGS) entry which is preliminary data.</text>
</comment>
<protein>
    <recommendedName>
        <fullName evidence="1">MULE transposase domain-containing protein</fullName>
    </recommendedName>
</protein>
<dbReference type="AlphaFoldDB" id="A0A6G0WBD2"/>